<dbReference type="PANTHER" id="PTHR33361">
    <property type="entry name" value="GLR0591 PROTEIN"/>
    <property type="match status" value="1"/>
</dbReference>
<dbReference type="InterPro" id="IPR010281">
    <property type="entry name" value="DUF885"/>
</dbReference>
<proteinExistence type="predicted"/>
<accession>A0A4R6SLB3</accession>
<organism evidence="1 2">
    <name type="scientific">Labedaea rhizosphaerae</name>
    <dbReference type="NCBI Taxonomy" id="598644"/>
    <lineage>
        <taxon>Bacteria</taxon>
        <taxon>Bacillati</taxon>
        <taxon>Actinomycetota</taxon>
        <taxon>Actinomycetes</taxon>
        <taxon>Pseudonocardiales</taxon>
        <taxon>Pseudonocardiaceae</taxon>
        <taxon>Labedaea</taxon>
    </lineage>
</organism>
<sequence>MTSMTTVDDLADELFELKMTASPLEATMLGVPGRDHLLDDPSLATEEAVAARARDIATRAGALEPAIAEERVTAAVVAQQATALAEMLGTRQAEYTIADIFVSPIAGLLTVLPLIPLPDAERADAYLQRLGRVPDYVDAVAERNRAGVAAGRLPIAHHVRATIAYLDRLLAVDVAADPLCGQEAPLAAAGFDAERERLVAEVVRPALAGYRRVLADEIADHGRSEDQAGICWLPGGEEDYAALVRVHTTTDRDPQELHETGLRIIDELAGDYAELGSRVLGTSDLGEIFAKLREDPAMRWHDADELLGEARTAIERAERVSPSWFGRLPAQRCKVAAVPESEAPGAPAAYYMQPAMDGSRPGTYYANTHGVEQRFRYQSQAMAFHEGVPGHHFQLSLALELEDLPMIRKTAAVNAFIEGWGLYSERLADEMGLYTDDTARLGMLALDSMRACRLVVDTGMHALRWSRQQAIDYMRANAPMAELEIVAEVDRYLSYPGQALSYMVGRLELQRIRAAAEAELGDRFDIKGFHDVVLGGGALPLSVLETVVQGWAKAQP</sequence>
<dbReference type="EMBL" id="SNXZ01000001">
    <property type="protein sequence ID" value="TDQ04889.1"/>
    <property type="molecule type" value="Genomic_DNA"/>
</dbReference>
<dbReference type="Proteomes" id="UP000295444">
    <property type="component" value="Unassembled WGS sequence"/>
</dbReference>
<evidence type="ECO:0000313" key="2">
    <source>
        <dbReference type="Proteomes" id="UP000295444"/>
    </source>
</evidence>
<dbReference type="AlphaFoldDB" id="A0A4R6SLB3"/>
<dbReference type="PANTHER" id="PTHR33361:SF2">
    <property type="entry name" value="DUF885 DOMAIN-CONTAINING PROTEIN"/>
    <property type="match status" value="1"/>
</dbReference>
<dbReference type="Pfam" id="PF05960">
    <property type="entry name" value="DUF885"/>
    <property type="match status" value="1"/>
</dbReference>
<comment type="caution">
    <text evidence="1">The sequence shown here is derived from an EMBL/GenBank/DDBJ whole genome shotgun (WGS) entry which is preliminary data.</text>
</comment>
<evidence type="ECO:0000313" key="1">
    <source>
        <dbReference type="EMBL" id="TDQ04889.1"/>
    </source>
</evidence>
<keyword evidence="2" id="KW-1185">Reference proteome</keyword>
<reference evidence="1 2" key="1">
    <citation type="submission" date="2019-03" db="EMBL/GenBank/DDBJ databases">
        <title>Genomic Encyclopedia of Type Strains, Phase IV (KMG-IV): sequencing the most valuable type-strain genomes for metagenomic binning, comparative biology and taxonomic classification.</title>
        <authorList>
            <person name="Goeker M."/>
        </authorList>
    </citation>
    <scope>NUCLEOTIDE SEQUENCE [LARGE SCALE GENOMIC DNA]</scope>
    <source>
        <strain evidence="1 2">DSM 45361</strain>
    </source>
</reference>
<gene>
    <name evidence="1" type="ORF">EV186_101850</name>
</gene>
<protein>
    <submittedName>
        <fullName evidence="1">Uncharacterized protein (DUF885 family)</fullName>
    </submittedName>
</protein>
<name>A0A4R6SLB3_LABRH</name>